<dbReference type="AlphaFoldDB" id="A0A9P5TVZ3"/>
<dbReference type="InterPro" id="IPR036236">
    <property type="entry name" value="Znf_C2H2_sf"/>
</dbReference>
<feature type="region of interest" description="Disordered" evidence="1">
    <location>
        <begin position="116"/>
        <end position="159"/>
    </location>
</feature>
<organism evidence="2 3">
    <name type="scientific">Rhodocollybia butyracea</name>
    <dbReference type="NCBI Taxonomy" id="206335"/>
    <lineage>
        <taxon>Eukaryota</taxon>
        <taxon>Fungi</taxon>
        <taxon>Dikarya</taxon>
        <taxon>Basidiomycota</taxon>
        <taxon>Agaricomycotina</taxon>
        <taxon>Agaricomycetes</taxon>
        <taxon>Agaricomycetidae</taxon>
        <taxon>Agaricales</taxon>
        <taxon>Marasmiineae</taxon>
        <taxon>Omphalotaceae</taxon>
        <taxon>Rhodocollybia</taxon>
    </lineage>
</organism>
<evidence type="ECO:0000313" key="2">
    <source>
        <dbReference type="EMBL" id="KAF9026083.1"/>
    </source>
</evidence>
<evidence type="ECO:0000313" key="3">
    <source>
        <dbReference type="Proteomes" id="UP000772434"/>
    </source>
</evidence>
<reference evidence="2" key="1">
    <citation type="submission" date="2020-11" db="EMBL/GenBank/DDBJ databases">
        <authorList>
            <consortium name="DOE Joint Genome Institute"/>
            <person name="Ahrendt S."/>
            <person name="Riley R."/>
            <person name="Andreopoulos W."/>
            <person name="Labutti K."/>
            <person name="Pangilinan J."/>
            <person name="Ruiz-Duenas F.J."/>
            <person name="Barrasa J.M."/>
            <person name="Sanchez-Garcia M."/>
            <person name="Camarero S."/>
            <person name="Miyauchi S."/>
            <person name="Serrano A."/>
            <person name="Linde D."/>
            <person name="Babiker R."/>
            <person name="Drula E."/>
            <person name="Ayuso-Fernandez I."/>
            <person name="Pacheco R."/>
            <person name="Padilla G."/>
            <person name="Ferreira P."/>
            <person name="Barriuso J."/>
            <person name="Kellner H."/>
            <person name="Castanera R."/>
            <person name="Alfaro M."/>
            <person name="Ramirez L."/>
            <person name="Pisabarro A.G."/>
            <person name="Kuo A."/>
            <person name="Tritt A."/>
            <person name="Lipzen A."/>
            <person name="He G."/>
            <person name="Yan M."/>
            <person name="Ng V."/>
            <person name="Cullen D."/>
            <person name="Martin F."/>
            <person name="Rosso M.-N."/>
            <person name="Henrissat B."/>
            <person name="Hibbett D."/>
            <person name="Martinez A.T."/>
            <person name="Grigoriev I.V."/>
        </authorList>
    </citation>
    <scope>NUCLEOTIDE SEQUENCE</scope>
    <source>
        <strain evidence="2">AH 40177</strain>
    </source>
</reference>
<dbReference type="Proteomes" id="UP000772434">
    <property type="component" value="Unassembled WGS sequence"/>
</dbReference>
<dbReference type="Gene3D" id="3.30.160.60">
    <property type="entry name" value="Classic Zinc Finger"/>
    <property type="match status" value="1"/>
</dbReference>
<dbReference type="EMBL" id="JADNRY010000830">
    <property type="protein sequence ID" value="KAF9026083.1"/>
    <property type="molecule type" value="Genomic_DNA"/>
</dbReference>
<keyword evidence="3" id="KW-1185">Reference proteome</keyword>
<comment type="caution">
    <text evidence="2">The sequence shown here is derived from an EMBL/GenBank/DDBJ whole genome shotgun (WGS) entry which is preliminary data.</text>
</comment>
<proteinExistence type="predicted"/>
<accession>A0A9P5TVZ3</accession>
<sequence>MLPEPNVIRRENQQELMEPSKNSVPRSTPILRTPPTLYTHVEDVAPLEQLPIPTFLWEKFTRDEKISNPNDDTFNLLRTLNSSGQHRKSWFGELPERTPTRDYEVDGFNHMKPVVPYGGALPHSRRPNTNSESAQNRQYSEEPALCEQSSERPTLKPGQLQRAAHVYAPTCNNIYEQAHPRGHLTPPTPTISPSSKTKSGRKEIKNSGLKALQGVILPKKYEFRRQGSYRGHLRTHTCFQNFWCEVCGKGFTDLIGKARHNARLTCKAPNPDRRDDGPDPRFSSMRVNSPVKALFCNGRKRCNSIEPIGNGQT</sequence>
<feature type="region of interest" description="Disordered" evidence="1">
    <location>
        <begin position="178"/>
        <end position="205"/>
    </location>
</feature>
<gene>
    <name evidence="2" type="ORF">BDP27DRAFT_1376338</name>
</gene>
<evidence type="ECO:0000256" key="1">
    <source>
        <dbReference type="SAM" id="MobiDB-lite"/>
    </source>
</evidence>
<name>A0A9P5TVZ3_9AGAR</name>
<dbReference type="OrthoDB" id="6418542at2759"/>
<evidence type="ECO:0008006" key="4">
    <source>
        <dbReference type="Google" id="ProtNLM"/>
    </source>
</evidence>
<protein>
    <recommendedName>
        <fullName evidence="4">C2H2-type domain-containing protein</fullName>
    </recommendedName>
</protein>
<feature type="compositionally biased region" description="Polar residues" evidence="1">
    <location>
        <begin position="127"/>
        <end position="138"/>
    </location>
</feature>
<dbReference type="SUPFAM" id="SSF57667">
    <property type="entry name" value="beta-beta-alpha zinc fingers"/>
    <property type="match status" value="1"/>
</dbReference>
<feature type="region of interest" description="Disordered" evidence="1">
    <location>
        <begin position="1"/>
        <end position="30"/>
    </location>
</feature>